<sequence length="127" mass="14640">MLYIGITDFILLFLNGFLTGLLGIFGIVHCQYPKQMYIIGGIGISLWCTQSTATVILGLNRCFEMWDKKLTVKYFEGKKVYLWLLIPTVYFFVVFGFTMPAMFSPFVMAWLFDPHTGYFDDQQSIVS</sequence>
<keyword evidence="1" id="KW-1133">Transmembrane helix</keyword>
<protein>
    <submittedName>
        <fullName evidence="3">Uncharacterized protein</fullName>
    </submittedName>
</protein>
<feature type="transmembrane region" description="Helical" evidence="1">
    <location>
        <begin position="9"/>
        <end position="29"/>
    </location>
</feature>
<dbReference type="Proteomes" id="UP000887578">
    <property type="component" value="Unplaced"/>
</dbReference>
<dbReference type="InterPro" id="IPR019425">
    <property type="entry name" value="7TM_GPCR_serpentine_rcpt_Srt"/>
</dbReference>
<feature type="transmembrane region" description="Helical" evidence="1">
    <location>
        <begin position="35"/>
        <end position="59"/>
    </location>
</feature>
<keyword evidence="1" id="KW-0472">Membrane</keyword>
<evidence type="ECO:0000313" key="2">
    <source>
        <dbReference type="Proteomes" id="UP000887578"/>
    </source>
</evidence>
<dbReference type="WBParaSite" id="PDA_v2.g26431.t1">
    <property type="protein sequence ID" value="PDA_v2.g26431.t1"/>
    <property type="gene ID" value="PDA_v2.g26431"/>
</dbReference>
<dbReference type="PANTHER" id="PTHR23021">
    <property type="entry name" value="SERPENTINE RECEPTOR, CLASS T"/>
    <property type="match status" value="1"/>
</dbReference>
<keyword evidence="1" id="KW-0812">Transmembrane</keyword>
<evidence type="ECO:0000313" key="3">
    <source>
        <dbReference type="WBParaSite" id="PDA_v2.g26431.t1"/>
    </source>
</evidence>
<dbReference type="AlphaFoldDB" id="A0A914Q4X4"/>
<reference evidence="3" key="1">
    <citation type="submission" date="2022-11" db="UniProtKB">
        <authorList>
            <consortium name="WormBaseParasite"/>
        </authorList>
    </citation>
    <scope>IDENTIFICATION</scope>
</reference>
<dbReference type="Pfam" id="PF10321">
    <property type="entry name" value="7TM_GPCR_Srt"/>
    <property type="match status" value="1"/>
</dbReference>
<evidence type="ECO:0000256" key="1">
    <source>
        <dbReference type="SAM" id="Phobius"/>
    </source>
</evidence>
<proteinExistence type="predicted"/>
<accession>A0A914Q4X4</accession>
<name>A0A914Q4X4_9BILA</name>
<dbReference type="PANTHER" id="PTHR23021:SF11">
    <property type="entry name" value="SERPENTINE RECEPTOR, CLASS T"/>
    <property type="match status" value="1"/>
</dbReference>
<feature type="transmembrane region" description="Helical" evidence="1">
    <location>
        <begin position="80"/>
        <end position="103"/>
    </location>
</feature>
<organism evidence="2 3">
    <name type="scientific">Panagrolaimus davidi</name>
    <dbReference type="NCBI Taxonomy" id="227884"/>
    <lineage>
        <taxon>Eukaryota</taxon>
        <taxon>Metazoa</taxon>
        <taxon>Ecdysozoa</taxon>
        <taxon>Nematoda</taxon>
        <taxon>Chromadorea</taxon>
        <taxon>Rhabditida</taxon>
        <taxon>Tylenchina</taxon>
        <taxon>Panagrolaimomorpha</taxon>
        <taxon>Panagrolaimoidea</taxon>
        <taxon>Panagrolaimidae</taxon>
        <taxon>Panagrolaimus</taxon>
    </lineage>
</organism>
<keyword evidence="2" id="KW-1185">Reference proteome</keyword>